<accession>A0A8T1D3H4</accession>
<evidence type="ECO:0000313" key="1">
    <source>
        <dbReference type="EMBL" id="KAG2932754.1"/>
    </source>
</evidence>
<gene>
    <name evidence="1" type="ORF">PC117_g13059</name>
</gene>
<sequence>MFEETRRMLLLVRETLSAPEKFTYGIARYMP</sequence>
<reference evidence="1" key="1">
    <citation type="submission" date="2018-10" db="EMBL/GenBank/DDBJ databases">
        <title>Effector identification in a new, highly contiguous assembly of the strawberry crown rot pathogen Phytophthora cactorum.</title>
        <authorList>
            <person name="Armitage A.D."/>
            <person name="Nellist C.F."/>
            <person name="Bates H."/>
            <person name="Vickerstaff R.J."/>
            <person name="Harrison R.J."/>
        </authorList>
    </citation>
    <scope>NUCLEOTIDE SEQUENCE</scope>
    <source>
        <strain evidence="1">4040</strain>
    </source>
</reference>
<proteinExistence type="predicted"/>
<name>A0A8T1D3H4_9STRA</name>
<comment type="caution">
    <text evidence="1">The sequence shown here is derived from an EMBL/GenBank/DDBJ whole genome shotgun (WGS) entry which is preliminary data.</text>
</comment>
<protein>
    <submittedName>
        <fullName evidence="1">Uncharacterized protein</fullName>
    </submittedName>
</protein>
<organism evidence="1 2">
    <name type="scientific">Phytophthora cactorum</name>
    <dbReference type="NCBI Taxonomy" id="29920"/>
    <lineage>
        <taxon>Eukaryota</taxon>
        <taxon>Sar</taxon>
        <taxon>Stramenopiles</taxon>
        <taxon>Oomycota</taxon>
        <taxon>Peronosporomycetes</taxon>
        <taxon>Peronosporales</taxon>
        <taxon>Peronosporaceae</taxon>
        <taxon>Phytophthora</taxon>
    </lineage>
</organism>
<evidence type="ECO:0000313" key="2">
    <source>
        <dbReference type="Proteomes" id="UP000736787"/>
    </source>
</evidence>
<dbReference type="Proteomes" id="UP000736787">
    <property type="component" value="Unassembled WGS sequence"/>
</dbReference>
<dbReference type="EMBL" id="RCMK01000374">
    <property type="protein sequence ID" value="KAG2932754.1"/>
    <property type="molecule type" value="Genomic_DNA"/>
</dbReference>
<dbReference type="AlphaFoldDB" id="A0A8T1D3H4"/>